<gene>
    <name evidence="2" type="primary">NCL1_21208</name>
    <name evidence="2" type="ORF">NPIL_103111</name>
</gene>
<accession>A0A8X6TP81</accession>
<evidence type="ECO:0000313" key="3">
    <source>
        <dbReference type="Proteomes" id="UP000887013"/>
    </source>
</evidence>
<evidence type="ECO:0000256" key="1">
    <source>
        <dbReference type="SAM" id="MobiDB-lite"/>
    </source>
</evidence>
<dbReference type="Proteomes" id="UP000887013">
    <property type="component" value="Unassembled WGS sequence"/>
</dbReference>
<feature type="region of interest" description="Disordered" evidence="1">
    <location>
        <begin position="183"/>
        <end position="239"/>
    </location>
</feature>
<reference evidence="2" key="1">
    <citation type="submission" date="2020-08" db="EMBL/GenBank/DDBJ databases">
        <title>Multicomponent nature underlies the extraordinary mechanical properties of spider dragline silk.</title>
        <authorList>
            <person name="Kono N."/>
            <person name="Nakamura H."/>
            <person name="Mori M."/>
            <person name="Yoshida Y."/>
            <person name="Ohtoshi R."/>
            <person name="Malay A.D."/>
            <person name="Moran D.A.P."/>
            <person name="Tomita M."/>
            <person name="Numata K."/>
            <person name="Arakawa K."/>
        </authorList>
    </citation>
    <scope>NUCLEOTIDE SEQUENCE</scope>
</reference>
<dbReference type="OrthoDB" id="6424115at2759"/>
<sequence>MRPGGRGASIENAWASAWQPLQYKRRWDGATHSLNRRTHRLFCADRSQILLLDNASVAVSAVRVFRDLPLARLRLPAARYFPQVDTQVAPAPYPWTTGDLYALPPQWTDDFAPVMDEDEGGDYDNYEYETNYRSQPAYAEEIYRQEEDPEVSDGGPMYNDLMSGYLMGVPENRERSDMFDNVQRRSQPEPIPLPQASDNNKAAAAGTPTTEAPAAPTTQAPLPPPVQMTAVPSSPEKKNVKSLVVPDAVPVANSDSWRDVGQKEEPLFRPLQNSQRTVWSERDMSPLNRAKNTQNKSPIPLLKQMLQNGVQHQQPMARDPLLEELTNLKKKPGV</sequence>
<dbReference type="AlphaFoldDB" id="A0A8X6TP81"/>
<feature type="region of interest" description="Disordered" evidence="1">
    <location>
        <begin position="254"/>
        <end position="277"/>
    </location>
</feature>
<comment type="caution">
    <text evidence="2">The sequence shown here is derived from an EMBL/GenBank/DDBJ whole genome shotgun (WGS) entry which is preliminary data.</text>
</comment>
<dbReference type="EMBL" id="BMAW01013167">
    <property type="protein sequence ID" value="GFT32451.1"/>
    <property type="molecule type" value="Genomic_DNA"/>
</dbReference>
<evidence type="ECO:0000313" key="2">
    <source>
        <dbReference type="EMBL" id="GFT32451.1"/>
    </source>
</evidence>
<name>A0A8X6TP81_NEPPI</name>
<organism evidence="2 3">
    <name type="scientific">Nephila pilipes</name>
    <name type="common">Giant wood spider</name>
    <name type="synonym">Nephila maculata</name>
    <dbReference type="NCBI Taxonomy" id="299642"/>
    <lineage>
        <taxon>Eukaryota</taxon>
        <taxon>Metazoa</taxon>
        <taxon>Ecdysozoa</taxon>
        <taxon>Arthropoda</taxon>
        <taxon>Chelicerata</taxon>
        <taxon>Arachnida</taxon>
        <taxon>Araneae</taxon>
        <taxon>Araneomorphae</taxon>
        <taxon>Entelegynae</taxon>
        <taxon>Araneoidea</taxon>
        <taxon>Nephilidae</taxon>
        <taxon>Nephila</taxon>
    </lineage>
</organism>
<proteinExistence type="predicted"/>
<keyword evidence="3" id="KW-1185">Reference proteome</keyword>
<feature type="compositionally biased region" description="Basic and acidic residues" evidence="1">
    <location>
        <begin position="256"/>
        <end position="267"/>
    </location>
</feature>
<protein>
    <submittedName>
        <fullName evidence="2">Uncharacterized protein</fullName>
    </submittedName>
</protein>
<feature type="compositionally biased region" description="Low complexity" evidence="1">
    <location>
        <begin position="202"/>
        <end position="220"/>
    </location>
</feature>